<keyword evidence="2" id="KW-1133">Transmembrane helix</keyword>
<feature type="compositionally biased region" description="Low complexity" evidence="1">
    <location>
        <begin position="439"/>
        <end position="459"/>
    </location>
</feature>
<evidence type="ECO:0000313" key="3">
    <source>
        <dbReference type="EMBL" id="GIF59903.1"/>
    </source>
</evidence>
<proteinExistence type="predicted"/>
<reference evidence="3 4" key="1">
    <citation type="submission" date="2021-01" db="EMBL/GenBank/DDBJ databases">
        <title>Whole genome shotgun sequence of Asanoa iriomotensis NBRC 100142.</title>
        <authorList>
            <person name="Komaki H."/>
            <person name="Tamura T."/>
        </authorList>
    </citation>
    <scope>NUCLEOTIDE SEQUENCE [LARGE SCALE GENOMIC DNA]</scope>
    <source>
        <strain evidence="3 4">NBRC 100142</strain>
    </source>
</reference>
<evidence type="ECO:0000256" key="1">
    <source>
        <dbReference type="SAM" id="MobiDB-lite"/>
    </source>
</evidence>
<evidence type="ECO:0000313" key="4">
    <source>
        <dbReference type="Proteomes" id="UP000624325"/>
    </source>
</evidence>
<comment type="caution">
    <text evidence="3">The sequence shown here is derived from an EMBL/GenBank/DDBJ whole genome shotgun (WGS) entry which is preliminary data.</text>
</comment>
<feature type="transmembrane region" description="Helical" evidence="2">
    <location>
        <begin position="130"/>
        <end position="153"/>
    </location>
</feature>
<keyword evidence="2" id="KW-0812">Transmembrane</keyword>
<feature type="transmembrane region" description="Helical" evidence="2">
    <location>
        <begin position="284"/>
        <end position="307"/>
    </location>
</feature>
<feature type="transmembrane region" description="Helical" evidence="2">
    <location>
        <begin position="68"/>
        <end position="87"/>
    </location>
</feature>
<gene>
    <name evidence="3" type="ORF">Air01nite_59980</name>
</gene>
<name>A0ABQ4CAU7_9ACTN</name>
<dbReference type="RefSeq" id="WP_203706725.1">
    <property type="nucleotide sequence ID" value="NZ_BAAALU010000005.1"/>
</dbReference>
<evidence type="ECO:0008006" key="5">
    <source>
        <dbReference type="Google" id="ProtNLM"/>
    </source>
</evidence>
<organism evidence="3 4">
    <name type="scientific">Asanoa iriomotensis</name>
    <dbReference type="NCBI Taxonomy" id="234613"/>
    <lineage>
        <taxon>Bacteria</taxon>
        <taxon>Bacillati</taxon>
        <taxon>Actinomycetota</taxon>
        <taxon>Actinomycetes</taxon>
        <taxon>Micromonosporales</taxon>
        <taxon>Micromonosporaceae</taxon>
        <taxon>Asanoa</taxon>
    </lineage>
</organism>
<feature type="transmembrane region" description="Helical" evidence="2">
    <location>
        <begin position="204"/>
        <end position="222"/>
    </location>
</feature>
<sequence>MPLTASRALVRQTERWFVRRGVPQMIAGYDFRRHVLPRMVPYLAMVAFVDLAWFGARAAGASDRIQDLTGLGAVVVGLAAWPVLTAWGRRMPRFSLVTAWILLAGYAVLLTAVPLTALDKGWSGGGTVNYLLAAVAATAAGYLAVTYGLLPLLRSAVRHAIDDMRNSLRLQGRALPMLLFVTLFFFFTGELWQAMHRLGWNRVGWVLALFAAVTILASAGRLRDEIGRVERDLRPERLSHACKRTPLSMVDMSDVAPEGGPLAPVRLTSGQVTNLLVILATRQLVQAAVVGLGLFGFFVLLGVIMVTPATAAQWIGEEPAMLGSVPVALLKNAAVLAGFGSMYFAVTSMIDAEQRHQFFAPILDEVERILAVHAVYLTVRDIVLPNAPAARPRQLVPPPPEDQPTGPGAADRMTTADHQPADQPDATASLESPEPDASATATQETEPAAEAPQQTAPKP</sequence>
<dbReference type="Proteomes" id="UP000624325">
    <property type="component" value="Unassembled WGS sequence"/>
</dbReference>
<dbReference type="EMBL" id="BONC01000056">
    <property type="protein sequence ID" value="GIF59903.1"/>
    <property type="molecule type" value="Genomic_DNA"/>
</dbReference>
<feature type="transmembrane region" description="Helical" evidence="2">
    <location>
        <begin position="39"/>
        <end position="56"/>
    </location>
</feature>
<feature type="region of interest" description="Disordered" evidence="1">
    <location>
        <begin position="390"/>
        <end position="459"/>
    </location>
</feature>
<feature type="transmembrane region" description="Helical" evidence="2">
    <location>
        <begin position="327"/>
        <end position="346"/>
    </location>
</feature>
<feature type="transmembrane region" description="Helical" evidence="2">
    <location>
        <begin position="174"/>
        <end position="192"/>
    </location>
</feature>
<feature type="transmembrane region" description="Helical" evidence="2">
    <location>
        <begin position="94"/>
        <end position="118"/>
    </location>
</feature>
<evidence type="ECO:0000256" key="2">
    <source>
        <dbReference type="SAM" id="Phobius"/>
    </source>
</evidence>
<accession>A0ABQ4CAU7</accession>
<keyword evidence="4" id="KW-1185">Reference proteome</keyword>
<keyword evidence="2" id="KW-0472">Membrane</keyword>
<protein>
    <recommendedName>
        <fullName evidence="5">Transmembrane protein</fullName>
    </recommendedName>
</protein>